<name>A0A2A9UNN2_BACCE</name>
<sequence>MVYGTLEKIIVAAAMIQNYTIGWQSAGNMPDSWIGPDVQDLTKDLYEEYGYESFIY</sequence>
<dbReference type="Gene3D" id="3.40.50.1400">
    <property type="match status" value="1"/>
</dbReference>
<evidence type="ECO:0000313" key="2">
    <source>
        <dbReference type="Proteomes" id="UP000220635"/>
    </source>
</evidence>
<gene>
    <name evidence="1" type="ORF">CN425_23640</name>
</gene>
<dbReference type="EMBL" id="NTWE01000044">
    <property type="protein sequence ID" value="PEV97376.1"/>
    <property type="molecule type" value="Genomic_DNA"/>
</dbReference>
<accession>A0A2A9UNN2</accession>
<organism evidence="1 2">
    <name type="scientific">Bacillus cereus</name>
    <dbReference type="NCBI Taxonomy" id="1396"/>
    <lineage>
        <taxon>Bacteria</taxon>
        <taxon>Bacillati</taxon>
        <taxon>Bacillota</taxon>
        <taxon>Bacilli</taxon>
        <taxon>Bacillales</taxon>
        <taxon>Bacillaceae</taxon>
        <taxon>Bacillus</taxon>
        <taxon>Bacillus cereus group</taxon>
    </lineage>
</organism>
<proteinExistence type="predicted"/>
<dbReference type="SUPFAM" id="SSF53800">
    <property type="entry name" value="Chelatase"/>
    <property type="match status" value="1"/>
</dbReference>
<evidence type="ECO:0000313" key="1">
    <source>
        <dbReference type="EMBL" id="PEV97376.1"/>
    </source>
</evidence>
<reference evidence="1 2" key="1">
    <citation type="submission" date="2017-09" db="EMBL/GenBank/DDBJ databases">
        <title>Large-scale bioinformatics analysis of Bacillus genomes uncovers conserved roles of natural products in bacterial physiology.</title>
        <authorList>
            <consortium name="Agbiome Team Llc"/>
            <person name="Bleich R.M."/>
            <person name="Grubbs K.J."/>
            <person name="Santa Maria K.C."/>
            <person name="Allen S.E."/>
            <person name="Farag S."/>
            <person name="Shank E.A."/>
            <person name="Bowers A."/>
        </authorList>
    </citation>
    <scope>NUCLEOTIDE SEQUENCE [LARGE SCALE GENOMIC DNA]</scope>
    <source>
        <strain evidence="1 2">AFS010695</strain>
    </source>
</reference>
<comment type="caution">
    <text evidence="1">The sequence shown here is derived from an EMBL/GenBank/DDBJ whole genome shotgun (WGS) entry which is preliminary data.</text>
</comment>
<dbReference type="AlphaFoldDB" id="A0A2A9UNN2"/>
<protein>
    <submittedName>
        <fullName evidence="1">Ferrochelatase</fullName>
    </submittedName>
</protein>
<dbReference type="Proteomes" id="UP000220635">
    <property type="component" value="Unassembled WGS sequence"/>
</dbReference>